<keyword evidence="2" id="KW-0964">Secreted</keyword>
<dbReference type="InterPro" id="IPR055372">
    <property type="entry name" value="CBM96"/>
</dbReference>
<dbReference type="InterPro" id="IPR008979">
    <property type="entry name" value="Galactose-bd-like_sf"/>
</dbReference>
<dbReference type="InterPro" id="IPR006530">
    <property type="entry name" value="YD"/>
</dbReference>
<protein>
    <submittedName>
        <fullName evidence="7">RHS repeat-associated protein</fullName>
    </submittedName>
</protein>
<dbReference type="EMBL" id="JBEPMJ010000011">
    <property type="protein sequence ID" value="MET3750474.1"/>
    <property type="molecule type" value="Genomic_DNA"/>
</dbReference>
<comment type="subcellular location">
    <subcellularLocation>
        <location evidence="1">Secreted</location>
    </subcellularLocation>
</comment>
<dbReference type="RefSeq" id="WP_257464615.1">
    <property type="nucleotide sequence ID" value="NZ_JANJZT010000011.1"/>
</dbReference>
<keyword evidence="4" id="KW-0677">Repeat</keyword>
<evidence type="ECO:0000256" key="4">
    <source>
        <dbReference type="ARBA" id="ARBA00022737"/>
    </source>
</evidence>
<dbReference type="NCBIfam" id="NF033679">
    <property type="entry name" value="DNRLRE_dom"/>
    <property type="match status" value="1"/>
</dbReference>
<dbReference type="Gene3D" id="2.180.10.10">
    <property type="entry name" value="RHS repeat-associated core"/>
    <property type="match status" value="4"/>
</dbReference>
<dbReference type="Pfam" id="PF24517">
    <property type="entry name" value="CBM96"/>
    <property type="match status" value="1"/>
</dbReference>
<dbReference type="NCBIfam" id="TIGR01643">
    <property type="entry name" value="YD_repeat_2x"/>
    <property type="match status" value="1"/>
</dbReference>
<dbReference type="NCBIfam" id="TIGR03696">
    <property type="entry name" value="Rhs_assc_core"/>
    <property type="match status" value="1"/>
</dbReference>
<comment type="caution">
    <text evidence="7">The sequence shown here is derived from an EMBL/GenBank/DDBJ whole genome shotgun (WGS) entry which is preliminary data.</text>
</comment>
<dbReference type="Pfam" id="PF05593">
    <property type="entry name" value="RHS_repeat"/>
    <property type="match status" value="1"/>
</dbReference>
<dbReference type="InterPro" id="IPR050708">
    <property type="entry name" value="T6SS_VgrG/RHS"/>
</dbReference>
<evidence type="ECO:0000256" key="2">
    <source>
        <dbReference type="ARBA" id="ARBA00022525"/>
    </source>
</evidence>
<dbReference type="PANTHER" id="PTHR32305:SF17">
    <property type="entry name" value="TRNA NUCLEASE WAPA"/>
    <property type="match status" value="1"/>
</dbReference>
<organism evidence="7 8">
    <name type="scientific">Blautia caecimuris</name>
    <dbReference type="NCBI Taxonomy" id="1796615"/>
    <lineage>
        <taxon>Bacteria</taxon>
        <taxon>Bacillati</taxon>
        <taxon>Bacillota</taxon>
        <taxon>Clostridia</taxon>
        <taxon>Lachnospirales</taxon>
        <taxon>Lachnospiraceae</taxon>
        <taxon>Blautia</taxon>
    </lineage>
</organism>
<dbReference type="Gene3D" id="2.60.120.260">
    <property type="entry name" value="Galactose-binding domain-like"/>
    <property type="match status" value="1"/>
</dbReference>
<dbReference type="Proteomes" id="UP001549106">
    <property type="component" value="Unassembled WGS sequence"/>
</dbReference>
<feature type="domain" description="Teneurin-like YD-shell" evidence="6">
    <location>
        <begin position="1708"/>
        <end position="2004"/>
    </location>
</feature>
<feature type="domain" description="Carbohydrate-binding module family 96" evidence="5">
    <location>
        <begin position="268"/>
        <end position="413"/>
    </location>
</feature>
<accession>A0ABV2M1Z4</accession>
<dbReference type="InterPro" id="IPR056823">
    <property type="entry name" value="TEN-like_YD-shell"/>
</dbReference>
<dbReference type="InterPro" id="IPR031325">
    <property type="entry name" value="RHS_repeat"/>
</dbReference>
<reference evidence="7 8" key="1">
    <citation type="submission" date="2024-06" db="EMBL/GenBank/DDBJ databases">
        <title>Genomic Encyclopedia of Type Strains, Phase IV (KMG-IV): sequencing the most valuable type-strain genomes for metagenomic binning, comparative biology and taxonomic classification.</title>
        <authorList>
            <person name="Goeker M."/>
        </authorList>
    </citation>
    <scope>NUCLEOTIDE SEQUENCE [LARGE SCALE GENOMIC DNA]</scope>
    <source>
        <strain evidence="7 8">DSM 29492</strain>
    </source>
</reference>
<gene>
    <name evidence="7" type="ORF">ABID24_001726</name>
</gene>
<dbReference type="InterPro" id="IPR022385">
    <property type="entry name" value="Rhs_assc_core"/>
</dbReference>
<proteinExistence type="predicted"/>
<keyword evidence="8" id="KW-1185">Reference proteome</keyword>
<evidence type="ECO:0000256" key="3">
    <source>
        <dbReference type="ARBA" id="ARBA00022729"/>
    </source>
</evidence>
<evidence type="ECO:0000313" key="7">
    <source>
        <dbReference type="EMBL" id="MET3750474.1"/>
    </source>
</evidence>
<evidence type="ECO:0000313" key="8">
    <source>
        <dbReference type="Proteomes" id="UP001549106"/>
    </source>
</evidence>
<dbReference type="SUPFAM" id="SSF49785">
    <property type="entry name" value="Galactose-binding domain-like"/>
    <property type="match status" value="1"/>
</dbReference>
<keyword evidence="3" id="KW-0732">Signal</keyword>
<name>A0ABV2M1Z4_9FIRM</name>
<dbReference type="Pfam" id="PF25023">
    <property type="entry name" value="TEN_YD-shell"/>
    <property type="match status" value="1"/>
</dbReference>
<evidence type="ECO:0000259" key="5">
    <source>
        <dbReference type="Pfam" id="PF24517"/>
    </source>
</evidence>
<sequence>MKQMKHMKRTELADQRTANRKVFENQDHSRTVEIYLEPVHYQDRGGNWKEMDDTLQETETPQNLQRFREKEIFSGMDMESSVQENKIPGFLNRKGDLEIFLNKKAEPASTVYLSRKDSFLSWGLEGGTYAEARKQEKSVVSYKDIFDGAELRCRIHGEGVKEDLILHKPEAVSDTYSCLYQMKNLRPVLRNNVVSFLDREEQEVFCVHAPCMKDAGGEKSEAIRLSLTETDTDVCRITFLPDMEWLGSENRLFPVVIDPVTTTSKKASEIYDAHVDSLYEEDNFQKSIILKNKGGDQVQRSFVRFALPEIKTGDMVINARLVLVSLAEDGKERTVAVHKVLHAWNSDSINWYNKPLYSDTVEDICRYKGDQQKYITLDITRMVKDWYQNGGNYGLMFKNDKELSGYTEFLSSDCDNGFQDMRPRIELSYVNYSGLEAYWSYHSQDVGRAGNVHVNDYNGNLILIHDTMATGGSRVPMSLAHVYNSNNRQVNLGYGYGFALSYHQTLKKVKIAGTDYYQHTDGDGTVHYFYYDSKKSKWLEEGGSESYVTIHADASEQLVIHDKENNQLMFRNGYLVKVKDKNGNTLVVAWNEGRVISVTDGAGRKTVLTYLKNSQGKLTYLHEITSPSGKKKLFGYNNGDLVKIIDIDNETVNYTYDKNHMLTSLTDVDGYRVNYEYYTSSPYRVKRITEFGGNVKGNSLTLTYGYNSTKFTDNKKRSEIYRFNNSGNLLHIHDGFGHAASARFNTSGNHVNCLENATKLQTNVVQLLKDPIIQAAKSAWGKIIGTDASGTASVNTDQKHCKVGTRSLKAESSSLKGYVSWAQDVKLKAGMTYTFSMYVKTEMKQAAEDGGARLRIRYIDKNGKWIYLDSEILKETTGGFVRLYRTFTVPSDSKDPTVRVYLYLYHAAGVLYGDMAQLETGTTVSRCNLIDNGDFQLGSTDFEKKAYYEDGLTSVGSENVRPVNRAVTVTAAGTSYIYDRPSLNGKKVASVQKWTHLYASVSLPNENSQWYRVENAEGKRGYFPASRAFAYLGGNDGDNCGAVAVTGAILRASASDSGAIVEEVIPRGTSVVIRSITTDSRGQKWYYVAMQIDKKRYFGYIKRDHVIRLSVNAPVCTMKQEDKVFDTPSLTGKAVITLKAGQKIAVRGICLTGNQKWYAVQRGRNFCFLNARYCQLNMTTEVDKRAVSIVPERVGGLDKYIYRFIGDTQVNKRLTKLLDLTGKKGDTYMVNAWGRGTCLPETDNDKYRRFGVEVVFVGADGKNDIHYTNFSPDILDWQFLGDVYVAKQDYTSIKVSYTYCRNANLAFFDGLSLYREEFGQSYTYDDKNNVISAVDSQKNATKFEYNENSDLTGITDPKGNKFKYEYDKKHNVTKGTSAMGVVNRLVYDGNGNITKSGTVQPDAQDKGIWITRSFTTDKNHVASVTDAEGNRTLYDWNVKSDLLNSLTDGQGNRLSYKYDSADRMTSVSQEVTAGGTKQVVKNTYSYTKDKLTSIDHNGFRYGFEYDAFGNTTAASIAGSQVVQYIYESGNGNLSRTVYANGNEIRYTYDSQDRMTESYFRESSGGTEQKLNTYTYDKEGNLCRVVNHMAGKTYDLDYDFLDRLMRVRDEKGSFYEYTYDATNHMTKLIHKAGVSHTTTLYTYDKDGREQTTKVRGGYTKTSTYDKLGRAAGVTLSTKKAFAVKVAYPAANGNQEHAMPSGLTVGDRKLTYQYDKNGNITRIQDRSGSGAVKTDTFCYDERNQLIREDSQTQNKTFVYEYDLGGNLTEVKEYAYTAGELPAFPERTETGSYASVWKDQLVNWNGTAMTYDAIGNMLTRGNITYRWIMGRKLAGVNNGKNIQYFYDHTGSRTKKVVDGTATEYRMAGELLVSEITNGQTFWYTYDSNANLVSIIIGGKNYFYVRNLQNDIIALIDEDGNTVVNYTYDSWGKILSITGSLKDTVGQQNPFRYRGYYYDKETGMYYLKNRYYDPELRRFICADKTGVAKASMETLHNRNLYVYCDGNPLTRRDGDGELWILAAVTFAAGTIASVASQMKLDGKSFKEVSWISAGVSGLTTTMGLFIPQTKILADNWGMIQAVVGAVGSFASSYIEDEETFGRSVYNAAIDLGLSLGFDKLGETLKINDYLKFSRDHTNKKIQIKKEYLSEFRKKPRLEEENRRYAGGMLKATIWTAGSYAASTMISNKIKRETYRTPSRTSFRMVFMDDTIVYMY</sequence>
<evidence type="ECO:0000259" key="6">
    <source>
        <dbReference type="Pfam" id="PF25023"/>
    </source>
</evidence>
<evidence type="ECO:0000256" key="1">
    <source>
        <dbReference type="ARBA" id="ARBA00004613"/>
    </source>
</evidence>
<dbReference type="PANTHER" id="PTHR32305">
    <property type="match status" value="1"/>
</dbReference>